<accession>A0A0R1SNH4</accession>
<sequence length="174" mass="20704">MLSKILKQRRVELKIIPEEAADKFHVEIDTVSDWESGRDYPDLPTLLLISDYYALPFEELIRNEPQLLAELKKDICDRYRYNTKNVRHRFGFCGLFLFHIFSKRACWHQKWGIFKVYATGSLFLLIPLWLLIGLSFGFVDVKSITFLLITLCIAFIYGLWAEDYLRNRRFDQNK</sequence>
<name>A0A0R1SNH4_9LACO</name>
<proteinExistence type="predicted"/>
<keyword evidence="2" id="KW-1133">Transmembrane helix</keyword>
<dbReference type="PROSITE" id="PS50943">
    <property type="entry name" value="HTH_CROC1"/>
    <property type="match status" value="1"/>
</dbReference>
<feature type="transmembrane region" description="Helical" evidence="2">
    <location>
        <begin position="116"/>
        <end position="138"/>
    </location>
</feature>
<keyword evidence="2" id="KW-0812">Transmembrane</keyword>
<dbReference type="Proteomes" id="UP000052013">
    <property type="component" value="Unassembled WGS sequence"/>
</dbReference>
<dbReference type="GO" id="GO:0003677">
    <property type="term" value="F:DNA binding"/>
    <property type="evidence" value="ECO:0007669"/>
    <property type="project" value="UniProtKB-KW"/>
</dbReference>
<dbReference type="EMBL" id="AZEY01000005">
    <property type="protein sequence ID" value="KRL69998.1"/>
    <property type="molecule type" value="Genomic_DNA"/>
</dbReference>
<dbReference type="CDD" id="cd00093">
    <property type="entry name" value="HTH_XRE"/>
    <property type="match status" value="1"/>
</dbReference>
<gene>
    <name evidence="4" type="ORF">FC85_GL000028</name>
</gene>
<organism evidence="4 5">
    <name type="scientific">Lentilactobacillus diolivorans DSM 14421</name>
    <dbReference type="NCBI Taxonomy" id="1423739"/>
    <lineage>
        <taxon>Bacteria</taxon>
        <taxon>Bacillati</taxon>
        <taxon>Bacillota</taxon>
        <taxon>Bacilli</taxon>
        <taxon>Lactobacillales</taxon>
        <taxon>Lactobacillaceae</taxon>
        <taxon>Lentilactobacillus</taxon>
    </lineage>
</organism>
<dbReference type="RefSeq" id="WP_057863573.1">
    <property type="nucleotide sequence ID" value="NZ_AZEY01000005.1"/>
</dbReference>
<dbReference type="InterPro" id="IPR010982">
    <property type="entry name" value="Lambda_DNA-bd_dom_sf"/>
</dbReference>
<dbReference type="AlphaFoldDB" id="A0A0R1SNH4"/>
<dbReference type="STRING" id="1423739.FC85_GL000028"/>
<dbReference type="PATRIC" id="fig|1423739.3.peg.30"/>
<reference evidence="4 5" key="1">
    <citation type="journal article" date="2015" name="Genome Announc.">
        <title>Expanding the biotechnology potential of lactobacilli through comparative genomics of 213 strains and associated genera.</title>
        <authorList>
            <person name="Sun Z."/>
            <person name="Harris H.M."/>
            <person name="McCann A."/>
            <person name="Guo C."/>
            <person name="Argimon S."/>
            <person name="Zhang W."/>
            <person name="Yang X."/>
            <person name="Jeffery I.B."/>
            <person name="Cooney J.C."/>
            <person name="Kagawa T.F."/>
            <person name="Liu W."/>
            <person name="Song Y."/>
            <person name="Salvetti E."/>
            <person name="Wrobel A."/>
            <person name="Rasinkangas P."/>
            <person name="Parkhill J."/>
            <person name="Rea M.C."/>
            <person name="O'Sullivan O."/>
            <person name="Ritari J."/>
            <person name="Douillard F.P."/>
            <person name="Paul Ross R."/>
            <person name="Yang R."/>
            <person name="Briner A.E."/>
            <person name="Felis G.E."/>
            <person name="de Vos W.M."/>
            <person name="Barrangou R."/>
            <person name="Klaenhammer T.R."/>
            <person name="Caufield P.W."/>
            <person name="Cui Y."/>
            <person name="Zhang H."/>
            <person name="O'Toole P.W."/>
        </authorList>
    </citation>
    <scope>NUCLEOTIDE SEQUENCE [LARGE SCALE GENOMIC DNA]</scope>
    <source>
        <strain evidence="4 5">DSM 14421</strain>
    </source>
</reference>
<dbReference type="PANTHER" id="PTHR46558">
    <property type="entry name" value="TRACRIPTIONAL REGULATORY PROTEIN-RELATED-RELATED"/>
    <property type="match status" value="1"/>
</dbReference>
<feature type="transmembrane region" description="Helical" evidence="2">
    <location>
        <begin position="144"/>
        <end position="160"/>
    </location>
</feature>
<dbReference type="InterPro" id="IPR001387">
    <property type="entry name" value="Cro/C1-type_HTH"/>
</dbReference>
<evidence type="ECO:0000256" key="1">
    <source>
        <dbReference type="ARBA" id="ARBA00023125"/>
    </source>
</evidence>
<dbReference type="SUPFAM" id="SSF47413">
    <property type="entry name" value="lambda repressor-like DNA-binding domains"/>
    <property type="match status" value="1"/>
</dbReference>
<evidence type="ECO:0000313" key="5">
    <source>
        <dbReference type="Proteomes" id="UP000052013"/>
    </source>
</evidence>
<evidence type="ECO:0000313" key="4">
    <source>
        <dbReference type="EMBL" id="KRL69998.1"/>
    </source>
</evidence>
<dbReference type="Gene3D" id="1.10.260.40">
    <property type="entry name" value="lambda repressor-like DNA-binding domains"/>
    <property type="match status" value="1"/>
</dbReference>
<protein>
    <recommendedName>
        <fullName evidence="3">HTH cro/C1-type domain-containing protein</fullName>
    </recommendedName>
</protein>
<evidence type="ECO:0000256" key="2">
    <source>
        <dbReference type="SAM" id="Phobius"/>
    </source>
</evidence>
<comment type="caution">
    <text evidence="4">The sequence shown here is derived from an EMBL/GenBank/DDBJ whole genome shotgun (WGS) entry which is preliminary data.</text>
</comment>
<keyword evidence="1" id="KW-0238">DNA-binding</keyword>
<feature type="domain" description="HTH cro/C1-type" evidence="3">
    <location>
        <begin position="6"/>
        <end position="60"/>
    </location>
</feature>
<dbReference type="Pfam" id="PF01381">
    <property type="entry name" value="HTH_3"/>
    <property type="match status" value="1"/>
</dbReference>
<dbReference type="PANTHER" id="PTHR46558:SF15">
    <property type="entry name" value="HELIX-TURN-HELIX DOMAIN PROTEIN"/>
    <property type="match status" value="1"/>
</dbReference>
<keyword evidence="2" id="KW-0472">Membrane</keyword>
<dbReference type="SMART" id="SM00530">
    <property type="entry name" value="HTH_XRE"/>
    <property type="match status" value="1"/>
</dbReference>
<evidence type="ECO:0000259" key="3">
    <source>
        <dbReference type="PROSITE" id="PS50943"/>
    </source>
</evidence>